<feature type="domain" description="TsaA-like" evidence="3">
    <location>
        <begin position="4"/>
        <end position="135"/>
    </location>
</feature>
<evidence type="ECO:0000256" key="2">
    <source>
        <dbReference type="ARBA" id="ARBA00033753"/>
    </source>
</evidence>
<protein>
    <submittedName>
        <fullName evidence="4">tRNA-Thr(GGU) m(6)t(6)A37 methyltransferase TsaA</fullName>
    </submittedName>
</protein>
<evidence type="ECO:0000313" key="5">
    <source>
        <dbReference type="Proteomes" id="UP000295793"/>
    </source>
</evidence>
<dbReference type="Pfam" id="PF01980">
    <property type="entry name" value="TrmO_N"/>
    <property type="match status" value="1"/>
</dbReference>
<gene>
    <name evidence="4" type="ORF">BCF53_102318</name>
</gene>
<dbReference type="GO" id="GO:0032259">
    <property type="term" value="P:methylation"/>
    <property type="evidence" value="ECO:0007669"/>
    <property type="project" value="UniProtKB-KW"/>
</dbReference>
<dbReference type="RefSeq" id="WP_132700085.1">
    <property type="nucleotide sequence ID" value="NZ_SLZR01000002.1"/>
</dbReference>
<dbReference type="InterPro" id="IPR040372">
    <property type="entry name" value="YaeB-like"/>
</dbReference>
<sequence>MQAIEPIGIIETPFQSIEDMPIQPKGAAQVTGCIVVHPQYATGLKDLEGFSHLYLIYRFHAAKRTELEVVPFMDTQTRGVFATRSPARPNHIGLSVVELARVEGNRVYLNGIDVLNGTPVLDIKPYIEKFDRVEQARSGWMTGSSEDVANRRSDARFG</sequence>
<dbReference type="AlphaFoldDB" id="A0A4V2UK87"/>
<dbReference type="SUPFAM" id="SSF118196">
    <property type="entry name" value="YaeB-like"/>
    <property type="match status" value="1"/>
</dbReference>
<dbReference type="PANTHER" id="PTHR12818:SF0">
    <property type="entry name" value="TRNA (ADENINE(37)-N6)-METHYLTRANSFERASE"/>
    <property type="match status" value="1"/>
</dbReference>
<dbReference type="GO" id="GO:0008168">
    <property type="term" value="F:methyltransferase activity"/>
    <property type="evidence" value="ECO:0007669"/>
    <property type="project" value="UniProtKB-KW"/>
</dbReference>
<name>A0A4V2UK87_9GAMM</name>
<accession>A0A4V2UK87</accession>
<evidence type="ECO:0000259" key="3">
    <source>
        <dbReference type="PROSITE" id="PS51668"/>
    </source>
</evidence>
<reference evidence="4 5" key="1">
    <citation type="submission" date="2019-03" db="EMBL/GenBank/DDBJ databases">
        <title>Genomic Encyclopedia of Archaeal and Bacterial Type Strains, Phase II (KMG-II): from individual species to whole genera.</title>
        <authorList>
            <person name="Goeker M."/>
        </authorList>
    </citation>
    <scope>NUCLEOTIDE SEQUENCE [LARGE SCALE GENOMIC DNA]</scope>
    <source>
        <strain evidence="4 5">DSM 15388</strain>
    </source>
</reference>
<dbReference type="PROSITE" id="PS01318">
    <property type="entry name" value="TSAA_1"/>
    <property type="match status" value="1"/>
</dbReference>
<keyword evidence="4" id="KW-0489">Methyltransferase</keyword>
<dbReference type="Proteomes" id="UP000295793">
    <property type="component" value="Unassembled WGS sequence"/>
</dbReference>
<evidence type="ECO:0000256" key="1">
    <source>
        <dbReference type="ARBA" id="ARBA00022691"/>
    </source>
</evidence>
<dbReference type="CDD" id="cd09281">
    <property type="entry name" value="UPF0066"/>
    <property type="match status" value="1"/>
</dbReference>
<dbReference type="OrthoDB" id="9804309at2"/>
<dbReference type="NCBIfam" id="TIGR00104">
    <property type="entry name" value="tRNA_TsaA"/>
    <property type="match status" value="1"/>
</dbReference>
<dbReference type="Gene3D" id="2.40.30.70">
    <property type="entry name" value="YaeB-like"/>
    <property type="match status" value="1"/>
</dbReference>
<keyword evidence="4" id="KW-0808">Transferase</keyword>
<dbReference type="InterPro" id="IPR036413">
    <property type="entry name" value="YaeB-like_sf"/>
</dbReference>
<proteinExistence type="inferred from homology"/>
<dbReference type="PANTHER" id="PTHR12818">
    <property type="entry name" value="TRNA (ADENINE(37)-N6)-METHYLTRANSFERASE"/>
    <property type="match status" value="1"/>
</dbReference>
<comment type="similarity">
    <text evidence="2">Belongs to the tRNA methyltransferase O family.</text>
</comment>
<dbReference type="InterPro" id="IPR036414">
    <property type="entry name" value="YaeB_N_sf"/>
</dbReference>
<dbReference type="EMBL" id="SLZR01000002">
    <property type="protein sequence ID" value="TCS43292.1"/>
    <property type="molecule type" value="Genomic_DNA"/>
</dbReference>
<organism evidence="4 5">
    <name type="scientific">Reinekea marinisedimentorum</name>
    <dbReference type="NCBI Taxonomy" id="230495"/>
    <lineage>
        <taxon>Bacteria</taxon>
        <taxon>Pseudomonadati</taxon>
        <taxon>Pseudomonadota</taxon>
        <taxon>Gammaproteobacteria</taxon>
        <taxon>Oceanospirillales</taxon>
        <taxon>Saccharospirillaceae</taxon>
        <taxon>Reinekea</taxon>
    </lineage>
</organism>
<keyword evidence="1" id="KW-0949">S-adenosyl-L-methionine</keyword>
<evidence type="ECO:0000313" key="4">
    <source>
        <dbReference type="EMBL" id="TCS43292.1"/>
    </source>
</evidence>
<keyword evidence="5" id="KW-1185">Reference proteome</keyword>
<dbReference type="InterPro" id="IPR023370">
    <property type="entry name" value="TrmO-like_N"/>
</dbReference>
<dbReference type="PROSITE" id="PS51668">
    <property type="entry name" value="TSAA_2"/>
    <property type="match status" value="1"/>
</dbReference>
<dbReference type="InterPro" id="IPR023368">
    <property type="entry name" value="UPF0066_cons_site"/>
</dbReference>
<comment type="caution">
    <text evidence="4">The sequence shown here is derived from an EMBL/GenBank/DDBJ whole genome shotgun (WGS) entry which is preliminary data.</text>
</comment>